<dbReference type="OrthoDB" id="3266532at2759"/>
<reference evidence="4" key="1">
    <citation type="submission" date="2020-11" db="EMBL/GenBank/DDBJ databases">
        <authorList>
            <consortium name="DOE Joint Genome Institute"/>
            <person name="Ahrendt S."/>
            <person name="Riley R."/>
            <person name="Andreopoulos W."/>
            <person name="Labutti K."/>
            <person name="Pangilinan J."/>
            <person name="Ruiz-Duenas F.J."/>
            <person name="Barrasa J.M."/>
            <person name="Sanchez-Garcia M."/>
            <person name="Camarero S."/>
            <person name="Miyauchi S."/>
            <person name="Serrano A."/>
            <person name="Linde D."/>
            <person name="Babiker R."/>
            <person name="Drula E."/>
            <person name="Ayuso-Fernandez I."/>
            <person name="Pacheco R."/>
            <person name="Padilla G."/>
            <person name="Ferreira P."/>
            <person name="Barriuso J."/>
            <person name="Kellner H."/>
            <person name="Castanera R."/>
            <person name="Alfaro M."/>
            <person name="Ramirez L."/>
            <person name="Pisabarro A.G."/>
            <person name="Kuo A."/>
            <person name="Tritt A."/>
            <person name="Lipzen A."/>
            <person name="He G."/>
            <person name="Yan M."/>
            <person name="Ng V."/>
            <person name="Cullen D."/>
            <person name="Martin F."/>
            <person name="Rosso M.-N."/>
            <person name="Henrissat B."/>
            <person name="Hibbett D."/>
            <person name="Martinez A.T."/>
            <person name="Grigoriev I.V."/>
        </authorList>
    </citation>
    <scope>NUCLEOTIDE SEQUENCE</scope>
    <source>
        <strain evidence="4">CIRM-BRFM 674</strain>
    </source>
</reference>
<dbReference type="GO" id="GO:1990234">
    <property type="term" value="C:transferase complex"/>
    <property type="evidence" value="ECO:0007669"/>
    <property type="project" value="UniProtKB-ARBA"/>
</dbReference>
<dbReference type="InterPro" id="IPR001680">
    <property type="entry name" value="WD40_rpt"/>
</dbReference>
<comment type="caution">
    <text evidence="4">The sequence shown here is derived from an EMBL/GenBank/DDBJ whole genome shotgun (WGS) entry which is preliminary data.</text>
</comment>
<dbReference type="Proteomes" id="UP000807469">
    <property type="component" value="Unassembled WGS sequence"/>
</dbReference>
<dbReference type="PANTHER" id="PTHR22847:SF637">
    <property type="entry name" value="WD REPEAT DOMAIN 5B"/>
    <property type="match status" value="1"/>
</dbReference>
<feature type="repeat" description="WD" evidence="3">
    <location>
        <begin position="467"/>
        <end position="502"/>
    </location>
</feature>
<proteinExistence type="predicted"/>
<feature type="non-terminal residue" evidence="4">
    <location>
        <position position="1"/>
    </location>
</feature>
<dbReference type="PROSITE" id="PS50294">
    <property type="entry name" value="WD_REPEATS_REGION"/>
    <property type="match status" value="1"/>
</dbReference>
<keyword evidence="5" id="KW-1185">Reference proteome</keyword>
<gene>
    <name evidence="4" type="ORF">BDN70DRAFT_943506</name>
</gene>
<evidence type="ECO:0000313" key="4">
    <source>
        <dbReference type="EMBL" id="KAF9470156.1"/>
    </source>
</evidence>
<dbReference type="PANTHER" id="PTHR22847">
    <property type="entry name" value="WD40 REPEAT PROTEIN"/>
    <property type="match status" value="1"/>
</dbReference>
<organism evidence="4 5">
    <name type="scientific">Pholiota conissans</name>
    <dbReference type="NCBI Taxonomy" id="109636"/>
    <lineage>
        <taxon>Eukaryota</taxon>
        <taxon>Fungi</taxon>
        <taxon>Dikarya</taxon>
        <taxon>Basidiomycota</taxon>
        <taxon>Agaricomycotina</taxon>
        <taxon>Agaricomycetes</taxon>
        <taxon>Agaricomycetidae</taxon>
        <taxon>Agaricales</taxon>
        <taxon>Agaricineae</taxon>
        <taxon>Strophariaceae</taxon>
        <taxon>Pholiota</taxon>
    </lineage>
</organism>
<evidence type="ECO:0000256" key="1">
    <source>
        <dbReference type="ARBA" id="ARBA00022574"/>
    </source>
</evidence>
<dbReference type="InterPro" id="IPR015943">
    <property type="entry name" value="WD40/YVTN_repeat-like_dom_sf"/>
</dbReference>
<evidence type="ECO:0000313" key="5">
    <source>
        <dbReference type="Proteomes" id="UP000807469"/>
    </source>
</evidence>
<dbReference type="Gene3D" id="2.130.10.10">
    <property type="entry name" value="YVTN repeat-like/Quinoprotein amine dehydrogenase"/>
    <property type="match status" value="1"/>
</dbReference>
<dbReference type="PROSITE" id="PS00678">
    <property type="entry name" value="WD_REPEATS_1"/>
    <property type="match status" value="2"/>
</dbReference>
<sequence length="502" mass="56354">IVYHLAHKWTAFAEALNRRNFDVINHSVRAQLQTLLIGPWEEAQQAEPSSSLRFLVVIDALDEITGQGGSDFLRDLFDAINKSRLRGLKFFVTSRPDPTLVDHLESFPNKQFYHLAEVPADEAEADIATYLNAELPTFKDTQVMKKLVEQAAGLFIYAATVVKYLENLLPSEQRDGEPISRNVIAELLFPPSEADFRDIVGPVLKGLHAVLYIKNDMVLSYHKSFIDFMFDQNRATKDFWCDPSDSQLHLRLATSCFHIMDGLKFNIANIESSFVMDCNNSSLSDAIKQNIQPILRYSCRNWEHHIVKTDSKELANTLSKFLKLPALFWIEAMNLMNSRSMCERMLWNAHNWIANDNPLLGEDLSEAASFALHFSGSGATLSTPHLYISALATWRPSSGFSQGWRNHFTGLPNFVHGFGGRTLMTIPIQSAVYAIAHSIDDKQIVSGLKNGTVQVWDAATGEELRKLEGHTGSVLSVAFSSDNKHIVSGSYDKTVRVWDAST</sequence>
<dbReference type="AlphaFoldDB" id="A0A9P5YJZ1"/>
<evidence type="ECO:0000256" key="2">
    <source>
        <dbReference type="ARBA" id="ARBA00022737"/>
    </source>
</evidence>
<dbReference type="PROSITE" id="PS50082">
    <property type="entry name" value="WD_REPEATS_2"/>
    <property type="match status" value="2"/>
</dbReference>
<evidence type="ECO:0000256" key="3">
    <source>
        <dbReference type="PROSITE-ProRule" id="PRU00221"/>
    </source>
</evidence>
<accession>A0A9P5YJZ1</accession>
<dbReference type="Pfam" id="PF00400">
    <property type="entry name" value="WD40"/>
    <property type="match status" value="2"/>
</dbReference>
<dbReference type="InterPro" id="IPR019775">
    <property type="entry name" value="WD40_repeat_CS"/>
</dbReference>
<name>A0A9P5YJZ1_9AGAR</name>
<evidence type="ECO:0008006" key="6">
    <source>
        <dbReference type="Google" id="ProtNLM"/>
    </source>
</evidence>
<dbReference type="SMART" id="SM00320">
    <property type="entry name" value="WD40"/>
    <property type="match status" value="2"/>
</dbReference>
<protein>
    <recommendedName>
        <fullName evidence="6">NACHT domain-containing protein</fullName>
    </recommendedName>
</protein>
<keyword evidence="2" id="KW-0677">Repeat</keyword>
<dbReference type="SUPFAM" id="SSF50998">
    <property type="entry name" value="Quinoprotein alcohol dehydrogenase-like"/>
    <property type="match status" value="1"/>
</dbReference>
<feature type="repeat" description="WD" evidence="3">
    <location>
        <begin position="429"/>
        <end position="466"/>
    </location>
</feature>
<feature type="non-terminal residue" evidence="4">
    <location>
        <position position="502"/>
    </location>
</feature>
<keyword evidence="1 3" id="KW-0853">WD repeat</keyword>
<dbReference type="EMBL" id="MU156225">
    <property type="protein sequence ID" value="KAF9470156.1"/>
    <property type="molecule type" value="Genomic_DNA"/>
</dbReference>
<dbReference type="InterPro" id="IPR011047">
    <property type="entry name" value="Quinoprotein_ADH-like_sf"/>
</dbReference>